<evidence type="ECO:0000259" key="11">
    <source>
        <dbReference type="Pfam" id="PF04389"/>
    </source>
</evidence>
<dbReference type="GO" id="GO:0005789">
    <property type="term" value="C:endoplasmic reticulum membrane"/>
    <property type="evidence" value="ECO:0007669"/>
    <property type="project" value="UniProtKB-SubCell"/>
</dbReference>
<dbReference type="Gene3D" id="3.40.630.10">
    <property type="entry name" value="Zn peptidases"/>
    <property type="match status" value="1"/>
</dbReference>
<gene>
    <name evidence="13" type="primary">LOC116306503</name>
</gene>
<keyword evidence="6 10" id="KW-1133">Transmembrane helix</keyword>
<dbReference type="SUPFAM" id="SSF53187">
    <property type="entry name" value="Zn-dependent exopeptidases"/>
    <property type="match status" value="1"/>
</dbReference>
<dbReference type="Proteomes" id="UP000515163">
    <property type="component" value="Unplaced"/>
</dbReference>
<evidence type="ECO:0000256" key="5">
    <source>
        <dbReference type="ARBA" id="ARBA00022824"/>
    </source>
</evidence>
<dbReference type="InterPro" id="IPR016574">
    <property type="entry name" value="Nicalin"/>
</dbReference>
<reference evidence="13" key="1">
    <citation type="submission" date="2025-08" db="UniProtKB">
        <authorList>
            <consortium name="RefSeq"/>
        </authorList>
    </citation>
    <scope>IDENTIFICATION</scope>
    <source>
        <tissue evidence="13">Tentacle</tissue>
    </source>
</reference>
<dbReference type="PIRSF" id="PIRSF011018">
    <property type="entry name" value="Nicalin"/>
    <property type="match status" value="1"/>
</dbReference>
<evidence type="ECO:0000313" key="13">
    <source>
        <dbReference type="RefSeq" id="XP_031572437.1"/>
    </source>
</evidence>
<sequence>MLENVPDILEILKSFPVSLTVLCVIPFVILSGPTCVQGAHEFPVFRMQQFDLHQTSTGSRSALVNMEARPMSSEVLTRRCVVIKLSELTIDHFKEVIDKGAGALLILLPRHLSNLTQQEIEDWQLLENELLSQMVPVALYFAYEDDYLVNLHKHIQVAVTSDQANSGFEALLGVTSASGYQLVASASEAKQKKDTVITNIQGKLAGMGVDENLPTIAIVAHYDTFGVAPSLANGSDSNGSGVVALLELSRLFSRLLDRSLTPVRYHLVFFLSGGGKFNYQGTKKWLEDSLDNPEQSALNEVDFVLCLDSLGRDDNLFLHVSKPPKEGTLAFELFEDFKQVAQNMFPQLNFSVIHKKINLADEVLSWEHERFSVHTQRLPAGTLSHYSDPQTPGRRSMFDIRVHDDQKLERNIKFIAESLARHIFNLTKKGYSKDLETFTQGLGVDSQFVKTWMDYLSLQPRPAQSLHKDHPFLQGLELTLSKFIKDVKRTTMKADKRDPEFVFYDQLETKMSAYRVKPAIFDLFLAVGIASYLGMVYLAIQNFSSLSDFLWQKQLGNLKVKQG</sequence>
<feature type="domain" description="Peptidase M28" evidence="11">
    <location>
        <begin position="200"/>
        <end position="344"/>
    </location>
</feature>
<evidence type="ECO:0000256" key="1">
    <source>
        <dbReference type="ARBA" id="ARBA00004389"/>
    </source>
</evidence>
<keyword evidence="12" id="KW-1185">Reference proteome</keyword>
<dbReference type="RefSeq" id="XP_031572437.1">
    <property type="nucleotide sequence ID" value="XM_031716577.1"/>
</dbReference>
<keyword evidence="3 10" id="KW-0812">Transmembrane</keyword>
<dbReference type="InParanoid" id="A0A6P8IZ24"/>
<dbReference type="InterPro" id="IPR018247">
    <property type="entry name" value="EF_Hand_1_Ca_BS"/>
</dbReference>
<evidence type="ECO:0000256" key="7">
    <source>
        <dbReference type="ARBA" id="ARBA00023136"/>
    </source>
</evidence>
<protein>
    <recommendedName>
        <fullName evidence="9">Nicalin</fullName>
    </recommendedName>
</protein>
<evidence type="ECO:0000313" key="12">
    <source>
        <dbReference type="Proteomes" id="UP000515163"/>
    </source>
</evidence>
<dbReference type="AlphaFoldDB" id="A0A6P8IZ24"/>
<keyword evidence="7 10" id="KW-0472">Membrane</keyword>
<comment type="subcellular location">
    <subcellularLocation>
        <location evidence="1">Endoplasmic reticulum membrane</location>
        <topology evidence="1">Single-pass membrane protein</topology>
    </subcellularLocation>
</comment>
<keyword evidence="5" id="KW-0256">Endoplasmic reticulum</keyword>
<dbReference type="PROSITE" id="PS00018">
    <property type="entry name" value="EF_HAND_1"/>
    <property type="match status" value="1"/>
</dbReference>
<name>A0A6P8IZ24_ACTTE</name>
<comment type="similarity">
    <text evidence="2 9">Belongs to the nicastrin family.</text>
</comment>
<organism evidence="12 13">
    <name type="scientific">Actinia tenebrosa</name>
    <name type="common">Australian red waratah sea anemone</name>
    <dbReference type="NCBI Taxonomy" id="6105"/>
    <lineage>
        <taxon>Eukaryota</taxon>
        <taxon>Metazoa</taxon>
        <taxon>Cnidaria</taxon>
        <taxon>Anthozoa</taxon>
        <taxon>Hexacorallia</taxon>
        <taxon>Actiniaria</taxon>
        <taxon>Actiniidae</taxon>
        <taxon>Actinia</taxon>
    </lineage>
</organism>
<evidence type="ECO:0000256" key="2">
    <source>
        <dbReference type="ARBA" id="ARBA00007717"/>
    </source>
</evidence>
<dbReference type="FunCoup" id="A0A6P8IZ24">
    <property type="interactions" value="1546"/>
</dbReference>
<feature type="transmembrane region" description="Helical" evidence="10">
    <location>
        <begin position="519"/>
        <end position="540"/>
    </location>
</feature>
<evidence type="ECO:0000256" key="6">
    <source>
        <dbReference type="ARBA" id="ARBA00022989"/>
    </source>
</evidence>
<evidence type="ECO:0000256" key="10">
    <source>
        <dbReference type="SAM" id="Phobius"/>
    </source>
</evidence>
<evidence type="ECO:0000256" key="8">
    <source>
        <dbReference type="ARBA" id="ARBA00023180"/>
    </source>
</evidence>
<accession>A0A6P8IZ24</accession>
<dbReference type="KEGG" id="aten:116306503"/>
<keyword evidence="8" id="KW-0325">Glycoprotein</keyword>
<feature type="transmembrane region" description="Helical" evidence="10">
    <location>
        <begin position="15"/>
        <end position="36"/>
    </location>
</feature>
<dbReference type="CDD" id="cd03882">
    <property type="entry name" value="M28_nicalin_like"/>
    <property type="match status" value="1"/>
</dbReference>
<evidence type="ECO:0000256" key="9">
    <source>
        <dbReference type="PIRNR" id="PIRNR011018"/>
    </source>
</evidence>
<keyword evidence="4" id="KW-0732">Signal</keyword>
<evidence type="ECO:0000256" key="3">
    <source>
        <dbReference type="ARBA" id="ARBA00022692"/>
    </source>
</evidence>
<dbReference type="Pfam" id="PF04389">
    <property type="entry name" value="Peptidase_M28"/>
    <property type="match status" value="1"/>
</dbReference>
<dbReference type="InterPro" id="IPR007484">
    <property type="entry name" value="Peptidase_M28"/>
</dbReference>
<dbReference type="GeneID" id="116306503"/>
<evidence type="ECO:0000256" key="4">
    <source>
        <dbReference type="ARBA" id="ARBA00022729"/>
    </source>
</evidence>
<dbReference type="OrthoDB" id="5913609at2759"/>
<dbReference type="GO" id="GO:0009966">
    <property type="term" value="P:regulation of signal transduction"/>
    <property type="evidence" value="ECO:0007669"/>
    <property type="project" value="InterPro"/>
</dbReference>
<proteinExistence type="inferred from homology"/>
<dbReference type="PANTHER" id="PTHR31826">
    <property type="entry name" value="NICALIN"/>
    <property type="match status" value="1"/>
</dbReference>